<dbReference type="Proteomes" id="UP000317303">
    <property type="component" value="Unassembled WGS sequence"/>
</dbReference>
<feature type="region of interest" description="Disordered" evidence="1">
    <location>
        <begin position="54"/>
        <end position="180"/>
    </location>
</feature>
<evidence type="ECO:0000313" key="3">
    <source>
        <dbReference type="Proteomes" id="UP000317303"/>
    </source>
</evidence>
<comment type="caution">
    <text evidence="2">The sequence shown here is derived from an EMBL/GenBank/DDBJ whole genome shotgun (WGS) entry which is preliminary data.</text>
</comment>
<accession>A0A660CHN4</accession>
<feature type="compositionally biased region" description="Basic and acidic residues" evidence="1">
    <location>
        <begin position="162"/>
        <end position="180"/>
    </location>
</feature>
<protein>
    <submittedName>
        <fullName evidence="2">Uncharacterized protein</fullName>
    </submittedName>
</protein>
<feature type="compositionally biased region" description="Basic and acidic residues" evidence="1">
    <location>
        <begin position="89"/>
        <end position="102"/>
    </location>
</feature>
<feature type="compositionally biased region" description="Basic and acidic residues" evidence="1">
    <location>
        <begin position="112"/>
        <end position="155"/>
    </location>
</feature>
<reference evidence="2 3" key="1">
    <citation type="submission" date="2019-07" db="EMBL/GenBank/DDBJ databases">
        <title>R&amp;d 2014.</title>
        <authorList>
            <person name="Klenk H.-P."/>
        </authorList>
    </citation>
    <scope>NUCLEOTIDE SEQUENCE [LARGE SCALE GENOMIC DNA]</scope>
    <source>
        <strain evidence="2 3">DSM 43194</strain>
    </source>
</reference>
<keyword evidence="3" id="KW-1185">Reference proteome</keyword>
<proteinExistence type="predicted"/>
<evidence type="ECO:0000313" key="2">
    <source>
        <dbReference type="EMBL" id="TWH21367.1"/>
    </source>
</evidence>
<name>A0A660CHN4_9PSEU</name>
<organism evidence="2 3">
    <name type="scientific">Prauserella rugosa</name>
    <dbReference type="NCBI Taxonomy" id="43354"/>
    <lineage>
        <taxon>Bacteria</taxon>
        <taxon>Bacillati</taxon>
        <taxon>Actinomycetota</taxon>
        <taxon>Actinomycetes</taxon>
        <taxon>Pseudonocardiales</taxon>
        <taxon>Pseudonocardiaceae</taxon>
        <taxon>Prauserella</taxon>
    </lineage>
</organism>
<gene>
    <name evidence="2" type="ORF">JD82_03229</name>
</gene>
<feature type="region of interest" description="Disordered" evidence="1">
    <location>
        <begin position="323"/>
        <end position="348"/>
    </location>
</feature>
<sequence length="348" mass="38858">MFQTNLTRTAYKCEGADPPRDVRPACAASACYNGPSHSTRGIEFRAAFSSRKGVGRGICRSGSRSHHAARATRALRRSGVHRHAPRTPESVDRPDGDDGDRARLHRRHPHRTGHDRPTRRCDVRPLRHQPRRNDRQPRRLHRRDTDVQLHLDGRRLVHVPGGHHDAAGQRQAVDGRDRSPGWAVRESRVADRSVVAHAREHVLVAARLPDPRTGGGADLLVVRTGPYLDHRPGSADQSAQQRSRFPTAHRLGRRRSHLTTRPRTARHVRAEGGARGRPVQLNVGLRRRDQGSAGQLRAVAARNAVAGGTVHLRLGFPGQRLRGTGVSRPWRTPTRPRRRISASTWRSC</sequence>
<feature type="compositionally biased region" description="Basic residues" evidence="1">
    <location>
        <begin position="63"/>
        <end position="85"/>
    </location>
</feature>
<dbReference type="EMBL" id="VLJV01000001">
    <property type="protein sequence ID" value="TWH21367.1"/>
    <property type="molecule type" value="Genomic_DNA"/>
</dbReference>
<evidence type="ECO:0000256" key="1">
    <source>
        <dbReference type="SAM" id="MobiDB-lite"/>
    </source>
</evidence>
<dbReference type="AlphaFoldDB" id="A0A660CHN4"/>